<evidence type="ECO:0000256" key="2">
    <source>
        <dbReference type="ARBA" id="ARBA00006270"/>
    </source>
</evidence>
<dbReference type="SMART" id="SM00173">
    <property type="entry name" value="RAS"/>
    <property type="match status" value="1"/>
</dbReference>
<evidence type="ECO:0008006" key="16">
    <source>
        <dbReference type="Google" id="ProtNLM"/>
    </source>
</evidence>
<evidence type="ECO:0000256" key="6">
    <source>
        <dbReference type="ARBA" id="ARBA00023006"/>
    </source>
</evidence>
<dbReference type="SMART" id="SM00175">
    <property type="entry name" value="RAB"/>
    <property type="match status" value="1"/>
</dbReference>
<evidence type="ECO:0000256" key="12">
    <source>
        <dbReference type="ARBA" id="ARBA00025701"/>
    </source>
</evidence>
<dbReference type="SMART" id="SM00174">
    <property type="entry name" value="RHO"/>
    <property type="match status" value="1"/>
</dbReference>
<evidence type="ECO:0000256" key="3">
    <source>
        <dbReference type="ARBA" id="ARBA00022475"/>
    </source>
</evidence>
<dbReference type="InterPro" id="IPR001806">
    <property type="entry name" value="Small_GTPase"/>
</dbReference>
<gene>
    <name evidence="14" type="ORF">QYF61_010957</name>
</gene>
<dbReference type="AlphaFoldDB" id="A0AAN7RK84"/>
<dbReference type="GO" id="GO:0005886">
    <property type="term" value="C:plasma membrane"/>
    <property type="evidence" value="ECO:0007669"/>
    <property type="project" value="UniProtKB-SubCell"/>
</dbReference>
<keyword evidence="3" id="KW-1003">Cell membrane</keyword>
<keyword evidence="4" id="KW-0488">Methylation</keyword>
<comment type="subcellular location">
    <subcellularLocation>
        <location evidence="13">Autolysosome membrane</location>
    </subcellularLocation>
    <subcellularLocation>
        <location evidence="1">Cell membrane</location>
        <topology evidence="1">Lipid-anchor</topology>
        <orientation evidence="1">Cytoplasmic side</orientation>
    </subcellularLocation>
    <subcellularLocation>
        <location evidence="12">Cytoplasmic vesicle membrane</location>
        <topology evidence="12">Lipid-anchor</topology>
        <orientation evidence="12">Cytoplasmic side</orientation>
    </subcellularLocation>
</comment>
<evidence type="ECO:0000256" key="13">
    <source>
        <dbReference type="ARBA" id="ARBA00060425"/>
    </source>
</evidence>
<reference evidence="14 15" key="1">
    <citation type="journal article" date="2023" name="J. Hered.">
        <title>Chromosome-level genome of the wood stork (Mycteria americana) provides insight into avian chromosome evolution.</title>
        <authorList>
            <person name="Flamio R. Jr."/>
            <person name="Ramstad K.M."/>
        </authorList>
    </citation>
    <scope>NUCLEOTIDE SEQUENCE [LARGE SCALE GENOMIC DNA]</scope>
    <source>
        <strain evidence="14">JAX WOST 10</strain>
    </source>
</reference>
<dbReference type="InterPro" id="IPR027417">
    <property type="entry name" value="P-loop_NTPase"/>
</dbReference>
<evidence type="ECO:0000313" key="14">
    <source>
        <dbReference type="EMBL" id="KAK4810184.1"/>
    </source>
</evidence>
<dbReference type="InterPro" id="IPR005225">
    <property type="entry name" value="Small_GTP-bd"/>
</dbReference>
<dbReference type="CDD" id="cd04111">
    <property type="entry name" value="Rab39"/>
    <property type="match status" value="1"/>
</dbReference>
<dbReference type="PRINTS" id="PR00449">
    <property type="entry name" value="RASTRNSFRMNG"/>
</dbReference>
<feature type="non-terminal residue" evidence="14">
    <location>
        <position position="1"/>
    </location>
</feature>
<dbReference type="GO" id="GO:0006914">
    <property type="term" value="P:autophagy"/>
    <property type="evidence" value="ECO:0007669"/>
    <property type="project" value="UniProtKB-KW"/>
</dbReference>
<evidence type="ECO:0000256" key="7">
    <source>
        <dbReference type="ARBA" id="ARBA00023134"/>
    </source>
</evidence>
<keyword evidence="15" id="KW-1185">Reference proteome</keyword>
<keyword evidence="6" id="KW-0072">Autophagy</keyword>
<comment type="caution">
    <text evidence="14">The sequence shown here is derived from an EMBL/GenBank/DDBJ whole genome shotgun (WGS) entry which is preliminary data.</text>
</comment>
<dbReference type="PANTHER" id="PTHR47979">
    <property type="entry name" value="DRAB11-RELATED"/>
    <property type="match status" value="1"/>
</dbReference>
<evidence type="ECO:0000256" key="8">
    <source>
        <dbReference type="ARBA" id="ARBA00023136"/>
    </source>
</evidence>
<keyword evidence="11" id="KW-0968">Cytoplasmic vesicle</keyword>
<dbReference type="SMART" id="SM00176">
    <property type="entry name" value="RAN"/>
    <property type="match status" value="1"/>
</dbReference>
<dbReference type="EMBL" id="JAUNZN010000019">
    <property type="protein sequence ID" value="KAK4810184.1"/>
    <property type="molecule type" value="Genomic_DNA"/>
</dbReference>
<accession>A0AAN7RK84</accession>
<evidence type="ECO:0000256" key="9">
    <source>
        <dbReference type="ARBA" id="ARBA00023288"/>
    </source>
</evidence>
<dbReference type="NCBIfam" id="TIGR00231">
    <property type="entry name" value="small_GTP"/>
    <property type="match status" value="1"/>
</dbReference>
<dbReference type="GO" id="GO:0005525">
    <property type="term" value="F:GTP binding"/>
    <property type="evidence" value="ECO:0007669"/>
    <property type="project" value="UniProtKB-KW"/>
</dbReference>
<dbReference type="GO" id="GO:0030659">
    <property type="term" value="C:cytoplasmic vesicle membrane"/>
    <property type="evidence" value="ECO:0007669"/>
    <property type="project" value="UniProtKB-SubCell"/>
</dbReference>
<keyword evidence="7" id="KW-0342">GTP-binding</keyword>
<organism evidence="14 15">
    <name type="scientific">Mycteria americana</name>
    <name type="common">Wood stork</name>
    <dbReference type="NCBI Taxonomy" id="33587"/>
    <lineage>
        <taxon>Eukaryota</taxon>
        <taxon>Metazoa</taxon>
        <taxon>Chordata</taxon>
        <taxon>Craniata</taxon>
        <taxon>Vertebrata</taxon>
        <taxon>Euteleostomi</taxon>
        <taxon>Archelosauria</taxon>
        <taxon>Archosauria</taxon>
        <taxon>Dinosauria</taxon>
        <taxon>Saurischia</taxon>
        <taxon>Theropoda</taxon>
        <taxon>Coelurosauria</taxon>
        <taxon>Aves</taxon>
        <taxon>Neognathae</taxon>
        <taxon>Neoaves</taxon>
        <taxon>Aequornithes</taxon>
        <taxon>Ciconiiformes</taxon>
        <taxon>Ciconiidae</taxon>
        <taxon>Mycteria</taxon>
    </lineage>
</organism>
<keyword evidence="9" id="KW-0449">Lipoprotein</keyword>
<dbReference type="GO" id="GO:0032482">
    <property type="term" value="P:Rab protein signal transduction"/>
    <property type="evidence" value="ECO:0007669"/>
    <property type="project" value="InterPro"/>
</dbReference>
<dbReference type="Proteomes" id="UP001333110">
    <property type="component" value="Unassembled WGS sequence"/>
</dbReference>
<evidence type="ECO:0000256" key="4">
    <source>
        <dbReference type="ARBA" id="ARBA00022481"/>
    </source>
</evidence>
<dbReference type="InterPro" id="IPR050209">
    <property type="entry name" value="Rab_GTPases_membrane_traffic"/>
</dbReference>
<dbReference type="PROSITE" id="PS51421">
    <property type="entry name" value="RAS"/>
    <property type="match status" value="1"/>
</dbReference>
<comment type="similarity">
    <text evidence="2">Belongs to the small GTPase superfamily. Rab family.</text>
</comment>
<evidence type="ECO:0000256" key="5">
    <source>
        <dbReference type="ARBA" id="ARBA00022741"/>
    </source>
</evidence>
<dbReference type="InterPro" id="IPR041818">
    <property type="entry name" value="Rab39"/>
</dbReference>
<evidence type="ECO:0000256" key="1">
    <source>
        <dbReference type="ARBA" id="ARBA00004342"/>
    </source>
</evidence>
<dbReference type="GO" id="GO:0003924">
    <property type="term" value="F:GTPase activity"/>
    <property type="evidence" value="ECO:0007669"/>
    <property type="project" value="InterPro"/>
</dbReference>
<evidence type="ECO:0000256" key="10">
    <source>
        <dbReference type="ARBA" id="ARBA00023289"/>
    </source>
</evidence>
<keyword evidence="8" id="KW-0472">Membrane</keyword>
<dbReference type="Gene3D" id="3.40.50.300">
    <property type="entry name" value="P-loop containing nucleotide triphosphate hydrolases"/>
    <property type="match status" value="1"/>
</dbReference>
<protein>
    <recommendedName>
        <fullName evidence="16">RAB39B, member RAS oncogene family</fullName>
    </recommendedName>
</protein>
<dbReference type="FunFam" id="3.40.50.300:FF:000358">
    <property type="entry name" value="RAB39B, member RAS oncogene family"/>
    <property type="match status" value="1"/>
</dbReference>
<dbReference type="PROSITE" id="PS51420">
    <property type="entry name" value="RHO"/>
    <property type="match status" value="1"/>
</dbReference>
<keyword evidence="5" id="KW-0547">Nucleotide-binding</keyword>
<evidence type="ECO:0000313" key="15">
    <source>
        <dbReference type="Proteomes" id="UP001333110"/>
    </source>
</evidence>
<keyword evidence="10" id="KW-0636">Prenylation</keyword>
<dbReference type="PROSITE" id="PS51419">
    <property type="entry name" value="RAB"/>
    <property type="match status" value="1"/>
</dbReference>
<dbReference type="Pfam" id="PF00071">
    <property type="entry name" value="Ras"/>
    <property type="match status" value="1"/>
</dbReference>
<name>A0AAN7RK84_MYCAM</name>
<evidence type="ECO:0000256" key="11">
    <source>
        <dbReference type="ARBA" id="ARBA00023329"/>
    </source>
</evidence>
<dbReference type="SUPFAM" id="SSF52540">
    <property type="entry name" value="P-loop containing nucleoside triphosphate hydrolases"/>
    <property type="match status" value="1"/>
</dbReference>
<proteinExistence type="inferred from homology"/>
<sequence length="256" mass="28702">RRGACRPARPLRASGAAAAAAPGPAGRAWAARRRAGAEAGGGSMEAIWLYQFRLIVIGDSTVGKSCLIRRFTEGRFAQISDPTVGVDFFSRLVEIEPGKRIKLQIWDTAGQERFRSITRAYYRNSVGGLLLFDITNRRSFQNVHEWLEETKVHVQPYQIVFVLVGHKCDLDTQRQVTRHEAEKLAAAYGMKYIETSARDAINVEKAFTDLTRDIYELVKRGEISIQEGWEGVKSGFVPNVVHSSEEVVKSDRRCLC</sequence>
<dbReference type="GO" id="GO:0120281">
    <property type="term" value="C:autolysosome membrane"/>
    <property type="evidence" value="ECO:0007669"/>
    <property type="project" value="UniProtKB-SubCell"/>
</dbReference>